<dbReference type="PRINTS" id="PR00834">
    <property type="entry name" value="PROTEASES2C"/>
</dbReference>
<keyword evidence="3" id="KW-0378">Hydrolase</keyword>
<feature type="domain" description="PDZ" evidence="6">
    <location>
        <begin position="276"/>
        <end position="350"/>
    </location>
</feature>
<dbReference type="PANTHER" id="PTHR43343:SF3">
    <property type="entry name" value="PROTEASE DO-LIKE 8, CHLOROPLASTIC"/>
    <property type="match status" value="1"/>
</dbReference>
<dbReference type="InterPro" id="IPR051201">
    <property type="entry name" value="Chloro_Bact_Ser_Proteases"/>
</dbReference>
<evidence type="ECO:0000259" key="6">
    <source>
        <dbReference type="PROSITE" id="PS50106"/>
    </source>
</evidence>
<feature type="region of interest" description="Disordered" evidence="5">
    <location>
        <begin position="41"/>
        <end position="70"/>
    </location>
</feature>
<dbReference type="Gene3D" id="2.40.10.10">
    <property type="entry name" value="Trypsin-like serine proteases"/>
    <property type="match status" value="2"/>
</dbReference>
<accession>A0A0F5I649</accession>
<name>A0A0F5I649_BACTR</name>
<dbReference type="InterPro" id="IPR009003">
    <property type="entry name" value="Peptidase_S1_PA"/>
</dbReference>
<keyword evidence="2" id="KW-0645">Protease</keyword>
<comment type="caution">
    <text evidence="7">The sequence shown here is derived from an EMBL/GenBank/DDBJ whole genome shotgun (WGS) entry which is preliminary data.</text>
</comment>
<dbReference type="Pfam" id="PF13365">
    <property type="entry name" value="Trypsin_2"/>
    <property type="match status" value="1"/>
</dbReference>
<evidence type="ECO:0000313" key="7">
    <source>
        <dbReference type="EMBL" id="KKB40943.1"/>
    </source>
</evidence>
<dbReference type="FunFam" id="2.40.10.10:FF:000001">
    <property type="entry name" value="Periplasmic serine protease DegS"/>
    <property type="match status" value="1"/>
</dbReference>
<dbReference type="AlphaFoldDB" id="A0A0F5I649"/>
<dbReference type="STRING" id="1221996.QY95_01006"/>
<dbReference type="EMBL" id="JWIR02000025">
    <property type="protein sequence ID" value="KKB40943.1"/>
    <property type="molecule type" value="Genomic_DNA"/>
</dbReference>
<dbReference type="Pfam" id="PF13180">
    <property type="entry name" value="PDZ_2"/>
    <property type="match status" value="1"/>
</dbReference>
<keyword evidence="8" id="KW-1185">Reference proteome</keyword>
<sequence>MQKESIKRFLMMAAAGGIGSVVTLLAVPAVDGFDEGASKTALQEEAAPAASPASQVQAQPVSTSAPSSADVVEQASEAIVGIMNMTEQRQPFSQSMEGTEAKQQNGTGSGVIYKVTEEEAYIVTNHHVIEGASDIQVSLHDGETIQAEVVGTDSLTDIAVLKINGSYDVTPLAFGDSDSLRAGDPVIAIGNPLGLDLSRTVTQGIISAVDRTLPVTTSAGEWELEVIQTDAAINPGNSGGALINSAGQLIGINSLKITENGVEGLGFAIPSNDVQAIIEELTKNGQVVRPYLGVSVMGLNEVPPYYIRNLPEDVTKGAIVVSIDQNSAAAKAGMEAGDIIVSINEQAVEDDGDLRQHLYKKQEIGDSVTIEFYHDGRLKAAEVTLTSSEE</sequence>
<gene>
    <name evidence="7" type="ORF">QY95_01006</name>
</gene>
<proteinExistence type="inferred from homology"/>
<evidence type="ECO:0000256" key="5">
    <source>
        <dbReference type="SAM" id="MobiDB-lite"/>
    </source>
</evidence>
<dbReference type="OrthoDB" id="9758917at2"/>
<dbReference type="SUPFAM" id="SSF50494">
    <property type="entry name" value="Trypsin-like serine proteases"/>
    <property type="match status" value="1"/>
</dbReference>
<dbReference type="InterPro" id="IPR001478">
    <property type="entry name" value="PDZ"/>
</dbReference>
<dbReference type="PROSITE" id="PS50106">
    <property type="entry name" value="PDZ"/>
    <property type="match status" value="1"/>
</dbReference>
<dbReference type="GO" id="GO:0006508">
    <property type="term" value="P:proteolysis"/>
    <property type="evidence" value="ECO:0007669"/>
    <property type="project" value="UniProtKB-KW"/>
</dbReference>
<dbReference type="RefSeq" id="WP_040047402.1">
    <property type="nucleotide sequence ID" value="NZ_JWIR02000025.1"/>
</dbReference>
<protein>
    <submittedName>
        <fullName evidence="7">Serine protease, DegP/HtrA, do-like family</fullName>
    </submittedName>
</protein>
<dbReference type="SUPFAM" id="SSF50156">
    <property type="entry name" value="PDZ domain-like"/>
    <property type="match status" value="1"/>
</dbReference>
<dbReference type="InterPro" id="IPR001940">
    <property type="entry name" value="Peptidase_S1C"/>
</dbReference>
<organism evidence="7 8">
    <name type="scientific">Bacillus thermotolerans</name>
    <name type="common">Quasibacillus thermotolerans</name>
    <dbReference type="NCBI Taxonomy" id="1221996"/>
    <lineage>
        <taxon>Bacteria</taxon>
        <taxon>Bacillati</taxon>
        <taxon>Bacillota</taxon>
        <taxon>Bacilli</taxon>
        <taxon>Bacillales</taxon>
        <taxon>Bacillaceae</taxon>
        <taxon>Bacillus</taxon>
    </lineage>
</organism>
<evidence type="ECO:0000313" key="8">
    <source>
        <dbReference type="Proteomes" id="UP000031563"/>
    </source>
</evidence>
<dbReference type="Gene3D" id="2.30.42.10">
    <property type="match status" value="1"/>
</dbReference>
<dbReference type="Proteomes" id="UP000031563">
    <property type="component" value="Unassembled WGS sequence"/>
</dbReference>
<reference evidence="7" key="1">
    <citation type="submission" date="2015-02" db="EMBL/GenBank/DDBJ databases">
        <title>Genome Assembly of Bacillaceae bacterium MTCC 8252.</title>
        <authorList>
            <person name="Verma A."/>
            <person name="Khatri I."/>
            <person name="Mual P."/>
            <person name="Subramanian S."/>
            <person name="Krishnamurthi S."/>
        </authorList>
    </citation>
    <scope>NUCLEOTIDE SEQUENCE [LARGE SCALE GENOMIC DNA]</scope>
    <source>
        <strain evidence="7">MTCC 8252</strain>
    </source>
</reference>
<evidence type="ECO:0000256" key="2">
    <source>
        <dbReference type="ARBA" id="ARBA00022670"/>
    </source>
</evidence>
<evidence type="ECO:0000256" key="3">
    <source>
        <dbReference type="ARBA" id="ARBA00022801"/>
    </source>
</evidence>
<dbReference type="PANTHER" id="PTHR43343">
    <property type="entry name" value="PEPTIDASE S12"/>
    <property type="match status" value="1"/>
</dbReference>
<dbReference type="InterPro" id="IPR043504">
    <property type="entry name" value="Peptidase_S1_PA_chymotrypsin"/>
</dbReference>
<evidence type="ECO:0000256" key="4">
    <source>
        <dbReference type="ARBA" id="ARBA00022825"/>
    </source>
</evidence>
<feature type="compositionally biased region" description="Low complexity" evidence="5">
    <location>
        <begin position="46"/>
        <end position="62"/>
    </location>
</feature>
<comment type="similarity">
    <text evidence="1">Belongs to the peptidase S1C family.</text>
</comment>
<keyword evidence="4" id="KW-0720">Serine protease</keyword>
<evidence type="ECO:0000256" key="1">
    <source>
        <dbReference type="ARBA" id="ARBA00010541"/>
    </source>
</evidence>
<dbReference type="SMART" id="SM00228">
    <property type="entry name" value="PDZ"/>
    <property type="match status" value="1"/>
</dbReference>
<dbReference type="GO" id="GO:0004252">
    <property type="term" value="F:serine-type endopeptidase activity"/>
    <property type="evidence" value="ECO:0007669"/>
    <property type="project" value="InterPro"/>
</dbReference>
<dbReference type="InterPro" id="IPR036034">
    <property type="entry name" value="PDZ_sf"/>
</dbReference>